<keyword evidence="5" id="KW-1003">Cell membrane</keyword>
<sequence>MEFLSTNVFIIFAVILVCISFLYASVGHGGASGYLALMALFTFPIAIIKPTALLLNIFVSGISFWYFKKNKHFKWNLFYPFAITSIPAAFIGGYLTINTTLYKQILGAFLIIAVLRILGVFGKEQTTLKSVNLPLALVIGCGIGLFSGMIGIGGGIILSPIILLLAWGTTKESAAVSALFIFVNSLSGIVGFLLKNDSFPTESFYLIPFALVGGTLGAIYGSQKFSNVKLTYMLSLVLVLASIKLFMF</sequence>
<keyword evidence="3 5" id="KW-1133">Transmembrane helix</keyword>
<evidence type="ECO:0000313" key="6">
    <source>
        <dbReference type="EMBL" id="QDO93890.1"/>
    </source>
</evidence>
<dbReference type="AlphaFoldDB" id="A0A516GRA5"/>
<comment type="similarity">
    <text evidence="5">Belongs to the 4-toluene sulfonate uptake permease (TSUP) (TC 2.A.102) family.</text>
</comment>
<feature type="transmembrane region" description="Helical" evidence="5">
    <location>
        <begin position="101"/>
        <end position="122"/>
    </location>
</feature>
<evidence type="ECO:0000256" key="1">
    <source>
        <dbReference type="ARBA" id="ARBA00004141"/>
    </source>
</evidence>
<feature type="transmembrane region" description="Helical" evidence="5">
    <location>
        <begin position="7"/>
        <end position="26"/>
    </location>
</feature>
<reference evidence="6 7" key="1">
    <citation type="submission" date="2019-07" db="EMBL/GenBank/DDBJ databases">
        <title>Genome sequencing for Formosa sp. PS13.</title>
        <authorList>
            <person name="Park S.-J."/>
        </authorList>
    </citation>
    <scope>NUCLEOTIDE SEQUENCE [LARGE SCALE GENOMIC DNA]</scope>
    <source>
        <strain evidence="6 7">PS13</strain>
    </source>
</reference>
<feature type="transmembrane region" description="Helical" evidence="5">
    <location>
        <begin position="32"/>
        <end position="65"/>
    </location>
</feature>
<evidence type="ECO:0000256" key="4">
    <source>
        <dbReference type="ARBA" id="ARBA00023136"/>
    </source>
</evidence>
<dbReference type="PANTHER" id="PTHR43701">
    <property type="entry name" value="MEMBRANE TRANSPORTER PROTEIN MJ0441-RELATED"/>
    <property type="match status" value="1"/>
</dbReference>
<proteinExistence type="inferred from homology"/>
<dbReference type="EMBL" id="CP041637">
    <property type="protein sequence ID" value="QDO93890.1"/>
    <property type="molecule type" value="Genomic_DNA"/>
</dbReference>
<keyword evidence="4 5" id="KW-0472">Membrane</keyword>
<feature type="transmembrane region" description="Helical" evidence="5">
    <location>
        <begin position="228"/>
        <end position="247"/>
    </location>
</feature>
<evidence type="ECO:0000256" key="3">
    <source>
        <dbReference type="ARBA" id="ARBA00022989"/>
    </source>
</evidence>
<feature type="transmembrane region" description="Helical" evidence="5">
    <location>
        <begin position="134"/>
        <end position="167"/>
    </location>
</feature>
<dbReference type="KEGG" id="fop:FNB79_07800"/>
<dbReference type="InterPro" id="IPR002781">
    <property type="entry name" value="TM_pro_TauE-like"/>
</dbReference>
<evidence type="ECO:0000313" key="7">
    <source>
        <dbReference type="Proteomes" id="UP000319209"/>
    </source>
</evidence>
<dbReference type="PANTHER" id="PTHR43701:SF5">
    <property type="entry name" value="MEMBRANE TRANSPORTER PROTEIN-RELATED"/>
    <property type="match status" value="1"/>
</dbReference>
<dbReference type="RefSeq" id="WP_143380779.1">
    <property type="nucleotide sequence ID" value="NZ_CP041637.1"/>
</dbReference>
<accession>A0A516GRA5</accession>
<comment type="subcellular location">
    <subcellularLocation>
        <location evidence="5">Cell membrane</location>
        <topology evidence="5">Multi-pass membrane protein</topology>
    </subcellularLocation>
    <subcellularLocation>
        <location evidence="1">Membrane</location>
        <topology evidence="1">Multi-pass membrane protein</topology>
    </subcellularLocation>
</comment>
<keyword evidence="2 5" id="KW-0812">Transmembrane</keyword>
<dbReference type="OrthoDB" id="560496at2"/>
<name>A0A516GRA5_9FLAO</name>
<feature type="transmembrane region" description="Helical" evidence="5">
    <location>
        <begin position="173"/>
        <end position="194"/>
    </location>
</feature>
<organism evidence="6 7">
    <name type="scientific">Formosa sediminum</name>
    <dbReference type="NCBI Taxonomy" id="2594004"/>
    <lineage>
        <taxon>Bacteria</taxon>
        <taxon>Pseudomonadati</taxon>
        <taxon>Bacteroidota</taxon>
        <taxon>Flavobacteriia</taxon>
        <taxon>Flavobacteriales</taxon>
        <taxon>Flavobacteriaceae</taxon>
        <taxon>Formosa</taxon>
    </lineage>
</organism>
<dbReference type="Proteomes" id="UP000319209">
    <property type="component" value="Chromosome"/>
</dbReference>
<evidence type="ECO:0000256" key="2">
    <source>
        <dbReference type="ARBA" id="ARBA00022692"/>
    </source>
</evidence>
<dbReference type="InterPro" id="IPR051598">
    <property type="entry name" value="TSUP/Inactive_protease-like"/>
</dbReference>
<protein>
    <recommendedName>
        <fullName evidence="5">Probable membrane transporter protein</fullName>
    </recommendedName>
</protein>
<evidence type="ECO:0000256" key="5">
    <source>
        <dbReference type="RuleBase" id="RU363041"/>
    </source>
</evidence>
<feature type="transmembrane region" description="Helical" evidence="5">
    <location>
        <begin position="77"/>
        <end position="95"/>
    </location>
</feature>
<dbReference type="GO" id="GO:0005886">
    <property type="term" value="C:plasma membrane"/>
    <property type="evidence" value="ECO:0007669"/>
    <property type="project" value="UniProtKB-SubCell"/>
</dbReference>
<gene>
    <name evidence="6" type="ORF">FNB79_07800</name>
</gene>
<feature type="transmembrane region" description="Helical" evidence="5">
    <location>
        <begin position="203"/>
        <end position="222"/>
    </location>
</feature>
<keyword evidence="7" id="KW-1185">Reference proteome</keyword>
<dbReference type="Pfam" id="PF01925">
    <property type="entry name" value="TauE"/>
    <property type="match status" value="1"/>
</dbReference>